<comment type="caution">
    <text evidence="2">The sequence shown here is derived from an EMBL/GenBank/DDBJ whole genome shotgun (WGS) entry which is preliminary data.</text>
</comment>
<dbReference type="InterPro" id="IPR000241">
    <property type="entry name" value="RlmKL-like_Mtase"/>
</dbReference>
<dbReference type="InterPro" id="IPR029063">
    <property type="entry name" value="SAM-dependent_MTases_sf"/>
</dbReference>
<dbReference type="EMBL" id="JBHSEC010000005">
    <property type="protein sequence ID" value="MFC4409684.1"/>
    <property type="molecule type" value="Genomic_DNA"/>
</dbReference>
<dbReference type="RefSeq" id="WP_378152709.1">
    <property type="nucleotide sequence ID" value="NZ_JBHSEC010000005.1"/>
</dbReference>
<dbReference type="SUPFAM" id="SSF53335">
    <property type="entry name" value="S-adenosyl-L-methionine-dependent methyltransferases"/>
    <property type="match status" value="1"/>
</dbReference>
<evidence type="ECO:0000259" key="1">
    <source>
        <dbReference type="Pfam" id="PF01170"/>
    </source>
</evidence>
<dbReference type="GO" id="GO:0032259">
    <property type="term" value="P:methylation"/>
    <property type="evidence" value="ECO:0007669"/>
    <property type="project" value="UniProtKB-KW"/>
</dbReference>
<dbReference type="PANTHER" id="PTHR14911:SF13">
    <property type="entry name" value="TRNA (GUANINE(6)-N2)-METHYLTRANSFERASE THUMP3"/>
    <property type="match status" value="1"/>
</dbReference>
<gene>
    <name evidence="2" type="ORF">ACFOZY_04450</name>
</gene>
<keyword evidence="2" id="KW-0489">Methyltransferase</keyword>
<reference evidence="3" key="1">
    <citation type="journal article" date="2019" name="Int. J. Syst. Evol. Microbiol.">
        <title>The Global Catalogue of Microorganisms (GCM) 10K type strain sequencing project: providing services to taxonomists for standard genome sequencing and annotation.</title>
        <authorList>
            <consortium name="The Broad Institute Genomics Platform"/>
            <consortium name="The Broad Institute Genome Sequencing Center for Infectious Disease"/>
            <person name="Wu L."/>
            <person name="Ma J."/>
        </authorList>
    </citation>
    <scope>NUCLEOTIDE SEQUENCE [LARGE SCALE GENOMIC DNA]</scope>
    <source>
        <strain evidence="3">CCUG 59778</strain>
    </source>
</reference>
<dbReference type="PANTHER" id="PTHR14911">
    <property type="entry name" value="THUMP DOMAIN-CONTAINING"/>
    <property type="match status" value="1"/>
</dbReference>
<feature type="domain" description="Ribosomal RNA large subunit methyltransferase K/L-like methyltransferase" evidence="1">
    <location>
        <begin position="153"/>
        <end position="252"/>
    </location>
</feature>
<dbReference type="Pfam" id="PF01170">
    <property type="entry name" value="UPF0020"/>
    <property type="match status" value="1"/>
</dbReference>
<dbReference type="Gene3D" id="3.40.50.150">
    <property type="entry name" value="Vaccinia Virus protein VP39"/>
    <property type="match status" value="1"/>
</dbReference>
<proteinExistence type="predicted"/>
<evidence type="ECO:0000313" key="2">
    <source>
        <dbReference type="EMBL" id="MFC4409684.1"/>
    </source>
</evidence>
<name>A0ABV8X3F8_9LACT</name>
<accession>A0ABV8X3F8</accession>
<organism evidence="2 3">
    <name type="scientific">Chungangia koreensis</name>
    <dbReference type="NCBI Taxonomy" id="752657"/>
    <lineage>
        <taxon>Bacteria</taxon>
        <taxon>Bacillati</taxon>
        <taxon>Bacillota</taxon>
        <taxon>Bacilli</taxon>
        <taxon>Lactobacillales</taxon>
        <taxon>Chungangia</taxon>
    </lineage>
</organism>
<protein>
    <submittedName>
        <fullName evidence="2">TRM11 family SAM-dependent methyltransferase</fullName>
    </submittedName>
</protein>
<dbReference type="GO" id="GO:0008168">
    <property type="term" value="F:methyltransferase activity"/>
    <property type="evidence" value="ECO:0007669"/>
    <property type="project" value="UniProtKB-KW"/>
</dbReference>
<keyword evidence="3" id="KW-1185">Reference proteome</keyword>
<dbReference type="CDD" id="cd02440">
    <property type="entry name" value="AdoMet_MTases"/>
    <property type="match status" value="1"/>
</dbReference>
<keyword evidence="2" id="KW-0808">Transferase</keyword>
<dbReference type="Proteomes" id="UP001595817">
    <property type="component" value="Unassembled WGS sequence"/>
</dbReference>
<evidence type="ECO:0000313" key="3">
    <source>
        <dbReference type="Proteomes" id="UP001595817"/>
    </source>
</evidence>
<sequence>MGSSEKKYIFTFVYHGDEYDLCKMEMRAFFEEDSNTNVLISNVGIDPSRSPFMRDRLEVLFEGSIEEIKEFARTFQVLENTFKVICLNDIALGENDKIPHSERRKVEREVGLCIDAEPELDHPDVLFGLVHLDGRWYFGLYTKSESVWRQHKQRPRSYSTALSTRVARAVSNIAVPHPEGIRAIDPCCGIGTVLIEALSMGIDMDGRDINPLAVVGARENLEHFELNGSVKIGPISEVTEHYDATIIDMPYNLVTYITPEDQLDMLKAARRFSKRMVVVSIETIDEAIQVAGWKIIDRCEAKKGSFSRHVILCE</sequence>